<evidence type="ECO:0000313" key="3">
    <source>
        <dbReference type="EMBL" id="RGU56235.1"/>
    </source>
</evidence>
<comment type="caution">
    <text evidence="3">The sequence shown here is derived from an EMBL/GenBank/DDBJ whole genome shotgun (WGS) entry which is preliminary data.</text>
</comment>
<feature type="transmembrane region" description="Helical" evidence="1">
    <location>
        <begin position="525"/>
        <end position="544"/>
    </location>
</feature>
<dbReference type="EMBL" id="QSCO01000001">
    <property type="protein sequence ID" value="RGY09811.1"/>
    <property type="molecule type" value="Genomic_DNA"/>
</dbReference>
<gene>
    <name evidence="4" type="ORF">DWW24_13295</name>
    <name evidence="3" type="ORF">DWW57_09450</name>
    <name evidence="5" type="ORF">DXA53_00495</name>
    <name evidence="2" type="ORF">PN645_03360</name>
</gene>
<dbReference type="PANTHER" id="PTHR32063">
    <property type="match status" value="1"/>
</dbReference>
<feature type="transmembrane region" description="Helical" evidence="1">
    <location>
        <begin position="1006"/>
        <end position="1033"/>
    </location>
</feature>
<keyword evidence="1" id="KW-0812">Transmembrane</keyword>
<dbReference type="EMBL" id="QRYC01000011">
    <property type="protein sequence ID" value="RGU56235.1"/>
    <property type="molecule type" value="Genomic_DNA"/>
</dbReference>
<dbReference type="PANTHER" id="PTHR32063:SF18">
    <property type="entry name" value="CATION EFFLUX SYSTEM PROTEIN"/>
    <property type="match status" value="1"/>
</dbReference>
<dbReference type="Gene3D" id="3.30.2090.10">
    <property type="entry name" value="Multidrug efflux transporter AcrB TolC docking domain, DN and DC subdomains"/>
    <property type="match status" value="2"/>
</dbReference>
<evidence type="ECO:0000313" key="5">
    <source>
        <dbReference type="EMBL" id="RGY09811.1"/>
    </source>
</evidence>
<feature type="transmembrane region" description="Helical" evidence="1">
    <location>
        <begin position="464"/>
        <end position="485"/>
    </location>
</feature>
<feature type="transmembrane region" description="Helical" evidence="1">
    <location>
        <begin position="909"/>
        <end position="928"/>
    </location>
</feature>
<reference evidence="6 7" key="1">
    <citation type="submission" date="2018-08" db="EMBL/GenBank/DDBJ databases">
        <title>A genome reference for cultivated species of the human gut microbiota.</title>
        <authorList>
            <person name="Zou Y."/>
            <person name="Xue W."/>
            <person name="Luo G."/>
        </authorList>
    </citation>
    <scope>NUCLEOTIDE SEQUENCE [LARGE SCALE GENOMIC DNA]</scope>
    <source>
        <strain evidence="4 6">AF14-6AC</strain>
        <strain evidence="3 7">AF16-14</strain>
        <strain evidence="5 8">OF03-11</strain>
    </source>
</reference>
<name>A0A1Y3YNB9_9BACT</name>
<protein>
    <submittedName>
        <fullName evidence="3">AcrB/AcrD/AcrF family protein</fullName>
    </submittedName>
    <submittedName>
        <fullName evidence="2">Efflux RND transporter permease subunit</fullName>
    </submittedName>
</protein>
<feature type="transmembrane region" description="Helical" evidence="1">
    <location>
        <begin position="433"/>
        <end position="452"/>
    </location>
</feature>
<feature type="transmembrane region" description="Helical" evidence="1">
    <location>
        <begin position="981"/>
        <end position="1000"/>
    </location>
</feature>
<dbReference type="Proteomes" id="UP000283426">
    <property type="component" value="Unassembled WGS sequence"/>
</dbReference>
<dbReference type="AlphaFoldDB" id="A0A1Y3YNB9"/>
<dbReference type="SUPFAM" id="SSF82866">
    <property type="entry name" value="Multidrug efflux transporter AcrB transmembrane domain"/>
    <property type="match status" value="2"/>
</dbReference>
<evidence type="ECO:0000313" key="8">
    <source>
        <dbReference type="Proteomes" id="UP000284434"/>
    </source>
</evidence>
<feature type="transmembrane region" description="Helical" evidence="1">
    <location>
        <begin position="332"/>
        <end position="353"/>
    </location>
</feature>
<evidence type="ECO:0000313" key="4">
    <source>
        <dbReference type="EMBL" id="RGV23462.1"/>
    </source>
</evidence>
<dbReference type="SUPFAM" id="SSF82693">
    <property type="entry name" value="Multidrug efflux transporter AcrB pore domain, PN1, PN2, PC1 and PC2 subdomains"/>
    <property type="match status" value="2"/>
</dbReference>
<feature type="transmembrane region" description="Helical" evidence="1">
    <location>
        <begin position="387"/>
        <end position="412"/>
    </location>
</feature>
<dbReference type="EMBL" id="JAQMRD010000003">
    <property type="protein sequence ID" value="MDB9222042.1"/>
    <property type="molecule type" value="Genomic_DNA"/>
</dbReference>
<proteinExistence type="predicted"/>
<evidence type="ECO:0000313" key="2">
    <source>
        <dbReference type="EMBL" id="MDB9222042.1"/>
    </source>
</evidence>
<evidence type="ECO:0000256" key="1">
    <source>
        <dbReference type="SAM" id="Phobius"/>
    </source>
</evidence>
<dbReference type="Gene3D" id="1.20.1640.10">
    <property type="entry name" value="Multidrug efflux transporter AcrB transmembrane domain"/>
    <property type="match status" value="2"/>
</dbReference>
<dbReference type="GO" id="GO:0042910">
    <property type="term" value="F:xenobiotic transmembrane transporter activity"/>
    <property type="evidence" value="ECO:0007669"/>
    <property type="project" value="TreeGrafter"/>
</dbReference>
<dbReference type="Gene3D" id="3.30.70.1440">
    <property type="entry name" value="Multidrug efflux transporter AcrB pore domain"/>
    <property type="match status" value="1"/>
</dbReference>
<feature type="transmembrane region" description="Helical" evidence="1">
    <location>
        <begin position="12"/>
        <end position="32"/>
    </location>
</feature>
<dbReference type="GeneID" id="61276018"/>
<dbReference type="Gene3D" id="3.30.70.1320">
    <property type="entry name" value="Multidrug efflux transporter AcrB pore domain like"/>
    <property type="match status" value="1"/>
</dbReference>
<evidence type="ECO:0000313" key="6">
    <source>
        <dbReference type="Proteomes" id="UP000283426"/>
    </source>
</evidence>
<evidence type="ECO:0000313" key="7">
    <source>
        <dbReference type="Proteomes" id="UP000284243"/>
    </source>
</evidence>
<accession>A0A1Y3YNB9</accession>
<feature type="transmembrane region" description="Helical" evidence="1">
    <location>
        <begin position="360"/>
        <end position="381"/>
    </location>
</feature>
<dbReference type="EMBL" id="QRYW01000028">
    <property type="protein sequence ID" value="RGV23462.1"/>
    <property type="molecule type" value="Genomic_DNA"/>
</dbReference>
<dbReference type="RefSeq" id="WP_013612965.1">
    <property type="nucleotide sequence ID" value="NZ_BAABYK010000001.1"/>
</dbReference>
<dbReference type="Proteomes" id="UP000284434">
    <property type="component" value="Unassembled WGS sequence"/>
</dbReference>
<reference evidence="2" key="2">
    <citation type="submission" date="2023-01" db="EMBL/GenBank/DDBJ databases">
        <title>Human gut microbiome strain richness.</title>
        <authorList>
            <person name="Chen-Liaw A."/>
        </authorList>
    </citation>
    <scope>NUCLEOTIDE SEQUENCE</scope>
    <source>
        <strain evidence="2">RTP21484st1_B7_RTP21484_190118</strain>
    </source>
</reference>
<dbReference type="PRINTS" id="PR00702">
    <property type="entry name" value="ACRIFLAVINRP"/>
</dbReference>
<dbReference type="Gene3D" id="3.30.70.1430">
    <property type="entry name" value="Multidrug efflux transporter AcrB pore domain"/>
    <property type="match status" value="2"/>
</dbReference>
<dbReference type="OMA" id="MRTVNTD"/>
<feature type="transmembrane region" description="Helical" evidence="1">
    <location>
        <begin position="882"/>
        <end position="902"/>
    </location>
</feature>
<dbReference type="Proteomes" id="UP000284243">
    <property type="component" value="Unassembled WGS sequence"/>
</dbReference>
<keyword evidence="1" id="KW-0472">Membrane</keyword>
<keyword evidence="1" id="KW-1133">Transmembrane helix</keyword>
<dbReference type="Proteomes" id="UP001212263">
    <property type="component" value="Unassembled WGS sequence"/>
</dbReference>
<dbReference type="InterPro" id="IPR027463">
    <property type="entry name" value="AcrB_DN_DC_subdom"/>
</dbReference>
<organism evidence="3 7">
    <name type="scientific">Odoribacter splanchnicus</name>
    <dbReference type="NCBI Taxonomy" id="28118"/>
    <lineage>
        <taxon>Bacteria</taxon>
        <taxon>Pseudomonadati</taxon>
        <taxon>Bacteroidota</taxon>
        <taxon>Bacteroidia</taxon>
        <taxon>Bacteroidales</taxon>
        <taxon>Odoribacteraceae</taxon>
        <taxon>Odoribacter</taxon>
    </lineage>
</organism>
<dbReference type="InterPro" id="IPR001036">
    <property type="entry name" value="Acrflvin-R"/>
</dbReference>
<sequence>MNLAEYALNNRALVKFLIAVLVVGGIFSFVSMSKLEDPEIKVKQALVVTVYPGASAHKVELEVTDVLEKEIRAMGDIASVESKSMADLSIITVELESTVPPAELEQKWDILRRRVTNAASQLPDGCVTPVVKDDFGDVYGMFYAMTTDGIADEEMVEYANLVKRELQDIPGVRRVDIYGDRKPCINIDIIQDKMANLGVHPAEILATLNNQNKTVYSGYFKTGKSRLRIGVDDSYESIRDIENLLIQGHENDQLRLRDVASVTRGYQDPSRNEMRYDTVRALGISISMEKGGNIVTLGEKVDARLEQLKSSRIPVGIDFQKVFFQPDRVREAIGTFMINLVESVLVVILVLMLTMGFRSGVIIGTGLVIIVLGAFVILYLLDGTLQRVSLAALIVAMGMLVDNAIVIVDGILVDLKRGIPKPAALTNIAKKTAMPLLGATLIAILAFFPIFMSPDTVGEYVRDLFIVLAVSLLLSWILALTQIPIHADYSLKVKNEHLSEEQLYDSGMYRWFRKFLTYMLYHKKFAVGAVVILLALSAWCFQYIPQGFFPDLSYTQLYIEYKVPEGGTLEAVQGDIAEIEAYLLSRPDITHVTSSFGGTPSRYNLVRSIALPAMSYGELIVDYTDADALKSSIPGLQQYLTEHYPDAYVRIKRYNLMYEDFPVELMFCGPDPAVLKSLSAQAEQIMNDEPTATLVTNNWEPEAPVLMVDYYQPIARQAGLSRTDVGLSLLSATDGLPVGSYYEGTTAMPIYIKSVDNEGEETAALENIPVWSVLPSLTGLDGETIKGLLMGTVKKEDLLSEVVGSTPLSQATRGVKIEWEDPVVWRYNGQRAIKARCNNAQGYTAESVRGKLIPLVDTITLPEGYTKQWLGEHKASSEAMRYLFKNVPWAIVMIIVILIMLFKDFRKPTIIFLCLPLAAIGIVFGMLISGKDFGFVAIVGALGLIGMMIKNGVVLLDEITLQIASGKGRLVALLDSSSSRFRPVMMASLTTILGMIPLLGDDLFGSLAVTIMGGLLVGTVITLVFIPVLYALFFPIEKEDKVGALHKSDNEQLANE</sequence>
<feature type="transmembrane region" description="Helical" evidence="1">
    <location>
        <begin position="934"/>
        <end position="960"/>
    </location>
</feature>
<dbReference type="Pfam" id="PF00873">
    <property type="entry name" value="ACR_tran"/>
    <property type="match status" value="1"/>
</dbReference>
<dbReference type="GO" id="GO:0005886">
    <property type="term" value="C:plasma membrane"/>
    <property type="evidence" value="ECO:0007669"/>
    <property type="project" value="TreeGrafter"/>
</dbReference>
<dbReference type="SUPFAM" id="SSF82714">
    <property type="entry name" value="Multidrug efflux transporter AcrB TolC docking domain, DN and DC subdomains"/>
    <property type="match status" value="1"/>
</dbReference>